<organism evidence="15 16">
    <name type="scientific">Mesocricetibacter intestinalis</name>
    <dbReference type="NCBI Taxonomy" id="1521930"/>
    <lineage>
        <taxon>Bacteria</taxon>
        <taxon>Pseudomonadati</taxon>
        <taxon>Pseudomonadota</taxon>
        <taxon>Gammaproteobacteria</taxon>
        <taxon>Pasteurellales</taxon>
        <taxon>Pasteurellaceae</taxon>
        <taxon>Mesocricetibacter</taxon>
    </lineage>
</organism>
<evidence type="ECO:0000256" key="1">
    <source>
        <dbReference type="ARBA" id="ARBA00011245"/>
    </source>
</evidence>
<keyword evidence="3" id="KW-0479">Metal-binding</keyword>
<protein>
    <recommendedName>
        <fullName evidence="8">Multicopper oxidase CueO</fullName>
        <ecNumber evidence="7">1.16.3.4</ecNumber>
    </recommendedName>
    <alternativeName>
        <fullName evidence="9">Copper efflux oxidase</fullName>
    </alternativeName>
    <alternativeName>
        <fullName evidence="10">Cuprous oxidase</fullName>
    </alternativeName>
</protein>
<evidence type="ECO:0000313" key="16">
    <source>
        <dbReference type="Proteomes" id="UP000295657"/>
    </source>
</evidence>
<dbReference type="CDD" id="cd04232">
    <property type="entry name" value="CuRO_1_CueO_FtsP"/>
    <property type="match status" value="1"/>
</dbReference>
<dbReference type="InterPro" id="IPR011707">
    <property type="entry name" value="Cu-oxidase-like_N"/>
</dbReference>
<dbReference type="OrthoDB" id="9757546at2"/>
<dbReference type="InterPro" id="IPR045087">
    <property type="entry name" value="Cu-oxidase_fam"/>
</dbReference>
<evidence type="ECO:0000259" key="14">
    <source>
        <dbReference type="Pfam" id="PF07732"/>
    </source>
</evidence>
<dbReference type="NCBIfam" id="NF008205">
    <property type="entry name" value="PRK10965.1"/>
    <property type="match status" value="1"/>
</dbReference>
<feature type="domain" description="Plastocyanin-like" evidence="13">
    <location>
        <begin position="399"/>
        <end position="515"/>
    </location>
</feature>
<evidence type="ECO:0000256" key="2">
    <source>
        <dbReference type="ARBA" id="ARBA00022618"/>
    </source>
</evidence>
<dbReference type="PROSITE" id="PS00080">
    <property type="entry name" value="MULTICOPPER_OXIDASE2"/>
    <property type="match status" value="1"/>
</dbReference>
<dbReference type="InterPro" id="IPR002355">
    <property type="entry name" value="Cu_oxidase_Cu_BS"/>
</dbReference>
<accession>A0A4R6VBE7</accession>
<gene>
    <name evidence="15" type="ORF">EDC45_1448</name>
</gene>
<dbReference type="Proteomes" id="UP000295657">
    <property type="component" value="Unassembled WGS sequence"/>
</dbReference>
<proteinExistence type="predicted"/>
<feature type="domain" description="Plastocyanin-like" evidence="14">
    <location>
        <begin position="57"/>
        <end position="166"/>
    </location>
</feature>
<dbReference type="Pfam" id="PF07732">
    <property type="entry name" value="Cu-oxidase_3"/>
    <property type="match status" value="1"/>
</dbReference>
<sequence>MQRRDFIKYSAAFAAASGLPLFSAPLFARERALLPIPPLLEADAAGNINLSIQAGLSAFLAGKQTPTWGYNGALLGPALKAKAGQNLRVMINNRLDQPSTLHWHGLEIGGEADGGPQAVIAPQQQREVKFRVDQAAATCWFHPHTHHQTGYQVAMGLGGLFIIEDEFSRGLKLPERWGIDDVPLILQDKRFDPQGNIDYKLDVMTAAVGWFGDVMLTNGSLYPKHIAPKGWLRLRLLNGCNARSLRLAASDGRPIYVIAGDGGFLPEPVAVQELSLLMGERFEVLLDCSDGKAFDLLSLPVHQMGMNMAPFDQPLALLSIETGLMPGTGRLPDSLISLPPLPVTDNLPVRHLKLEMDQKLDHQGMMALMARYGQQAMQQGHHMHHMHHMQGQDAMATEEVQIMGANRINGQSFSMHEPMFDVKVGQYEKWIISGTGDMMLHPFHIHGTQFRILTENGQTPLPHRRGRKDIVKVEGGVSEVLVQFKHKADKANAYMAHCHLLEHEDTGMMMSFTVSK</sequence>
<dbReference type="RefSeq" id="WP_133544954.1">
    <property type="nucleotide sequence ID" value="NZ_SNYQ01000005.1"/>
</dbReference>
<evidence type="ECO:0000256" key="9">
    <source>
        <dbReference type="ARBA" id="ARBA00042896"/>
    </source>
</evidence>
<evidence type="ECO:0000256" key="10">
    <source>
        <dbReference type="ARBA" id="ARBA00043090"/>
    </source>
</evidence>
<dbReference type="CDD" id="cd13890">
    <property type="entry name" value="CuRO_3_CueO_FtsP"/>
    <property type="match status" value="1"/>
</dbReference>
<comment type="subunit">
    <text evidence="1">Monomer.</text>
</comment>
<evidence type="ECO:0000259" key="13">
    <source>
        <dbReference type="Pfam" id="PF07731"/>
    </source>
</evidence>
<dbReference type="PROSITE" id="PS51318">
    <property type="entry name" value="TAT"/>
    <property type="match status" value="1"/>
</dbReference>
<dbReference type="InterPro" id="IPR006311">
    <property type="entry name" value="TAT_signal"/>
</dbReference>
<dbReference type="PANTHER" id="PTHR48267">
    <property type="entry name" value="CUPREDOXIN SUPERFAMILY PROTEIN"/>
    <property type="match status" value="1"/>
</dbReference>
<evidence type="ECO:0000256" key="3">
    <source>
        <dbReference type="ARBA" id="ARBA00022723"/>
    </source>
</evidence>
<dbReference type="Gene3D" id="2.60.40.420">
    <property type="entry name" value="Cupredoxins - blue copper proteins"/>
    <property type="match status" value="3"/>
</dbReference>
<evidence type="ECO:0000256" key="5">
    <source>
        <dbReference type="ARBA" id="ARBA00023002"/>
    </source>
</evidence>
<evidence type="ECO:0000256" key="8">
    <source>
        <dbReference type="ARBA" id="ARBA00041027"/>
    </source>
</evidence>
<name>A0A4R6VBE7_9PAST</name>
<comment type="catalytic activity">
    <reaction evidence="11">
        <text>4 Cu(+) + O2 + 4 H(+) = 4 Cu(2+) + 2 H2O</text>
        <dbReference type="Rhea" id="RHEA:30083"/>
        <dbReference type="ChEBI" id="CHEBI:15377"/>
        <dbReference type="ChEBI" id="CHEBI:15378"/>
        <dbReference type="ChEBI" id="CHEBI:15379"/>
        <dbReference type="ChEBI" id="CHEBI:29036"/>
        <dbReference type="ChEBI" id="CHEBI:49552"/>
        <dbReference type="EC" id="1.16.3.4"/>
    </reaction>
    <physiologicalReaction direction="left-to-right" evidence="11">
        <dbReference type="Rhea" id="RHEA:30084"/>
    </physiologicalReaction>
</comment>
<keyword evidence="5" id="KW-0560">Oxidoreductase</keyword>
<comment type="caution">
    <text evidence="15">The sequence shown here is derived from an EMBL/GenBank/DDBJ whole genome shotgun (WGS) entry which is preliminary data.</text>
</comment>
<keyword evidence="16" id="KW-1185">Reference proteome</keyword>
<dbReference type="GO" id="GO:0051301">
    <property type="term" value="P:cell division"/>
    <property type="evidence" value="ECO:0007669"/>
    <property type="project" value="UniProtKB-KW"/>
</dbReference>
<keyword evidence="6" id="KW-0131">Cell cycle</keyword>
<evidence type="ECO:0000313" key="15">
    <source>
        <dbReference type="EMBL" id="TDQ57388.1"/>
    </source>
</evidence>
<evidence type="ECO:0000256" key="6">
    <source>
        <dbReference type="ARBA" id="ARBA00023306"/>
    </source>
</evidence>
<keyword evidence="2" id="KW-0132">Cell division</keyword>
<dbReference type="CDD" id="cd13867">
    <property type="entry name" value="CuRO_2_CueO_FtsP"/>
    <property type="match status" value="1"/>
</dbReference>
<evidence type="ECO:0000256" key="7">
    <source>
        <dbReference type="ARBA" id="ARBA00038978"/>
    </source>
</evidence>
<dbReference type="EMBL" id="SNYQ01000005">
    <property type="protein sequence ID" value="TDQ57388.1"/>
    <property type="molecule type" value="Genomic_DNA"/>
</dbReference>
<evidence type="ECO:0000256" key="11">
    <source>
        <dbReference type="ARBA" id="ARBA00048092"/>
    </source>
</evidence>
<feature type="chain" id="PRO_5020480447" description="Multicopper oxidase CueO" evidence="12">
    <location>
        <begin position="29"/>
        <end position="516"/>
    </location>
</feature>
<dbReference type="AlphaFoldDB" id="A0A4R6VBE7"/>
<dbReference type="EC" id="1.16.3.4" evidence="7"/>
<feature type="signal peptide" evidence="12">
    <location>
        <begin position="1"/>
        <end position="28"/>
    </location>
</feature>
<dbReference type="InterPro" id="IPR008972">
    <property type="entry name" value="Cupredoxin"/>
</dbReference>
<dbReference type="GO" id="GO:0016491">
    <property type="term" value="F:oxidoreductase activity"/>
    <property type="evidence" value="ECO:0007669"/>
    <property type="project" value="UniProtKB-KW"/>
</dbReference>
<reference evidence="15 16" key="1">
    <citation type="submission" date="2019-03" db="EMBL/GenBank/DDBJ databases">
        <title>Genomic Encyclopedia of Type Strains, Phase IV (KMG-IV): sequencing the most valuable type-strain genomes for metagenomic binning, comparative biology and taxonomic classification.</title>
        <authorList>
            <person name="Goeker M."/>
        </authorList>
    </citation>
    <scope>NUCLEOTIDE SEQUENCE [LARGE SCALE GENOMIC DNA]</scope>
    <source>
        <strain evidence="15 16">DSM 28403</strain>
    </source>
</reference>
<evidence type="ECO:0000256" key="4">
    <source>
        <dbReference type="ARBA" id="ARBA00022764"/>
    </source>
</evidence>
<dbReference type="PANTHER" id="PTHR48267:SF1">
    <property type="entry name" value="BILIRUBIN OXIDASE"/>
    <property type="match status" value="1"/>
</dbReference>
<dbReference type="Pfam" id="PF07731">
    <property type="entry name" value="Cu-oxidase_2"/>
    <property type="match status" value="1"/>
</dbReference>
<dbReference type="GO" id="GO:0005507">
    <property type="term" value="F:copper ion binding"/>
    <property type="evidence" value="ECO:0007669"/>
    <property type="project" value="InterPro"/>
</dbReference>
<dbReference type="SUPFAM" id="SSF49503">
    <property type="entry name" value="Cupredoxins"/>
    <property type="match status" value="3"/>
</dbReference>
<keyword evidence="4" id="KW-0574">Periplasm</keyword>
<keyword evidence="12" id="KW-0732">Signal</keyword>
<dbReference type="InterPro" id="IPR011706">
    <property type="entry name" value="Cu-oxidase_C"/>
</dbReference>
<evidence type="ECO:0000256" key="12">
    <source>
        <dbReference type="SAM" id="SignalP"/>
    </source>
</evidence>